<evidence type="ECO:0000256" key="5">
    <source>
        <dbReference type="ARBA" id="ARBA00022692"/>
    </source>
</evidence>
<dbReference type="Proteomes" id="UP000301751">
    <property type="component" value="Unassembled WGS sequence"/>
</dbReference>
<dbReference type="PANTHER" id="PTHR36838">
    <property type="entry name" value="AUXIN EFFLUX CARRIER FAMILY PROTEIN"/>
    <property type="match status" value="1"/>
</dbReference>
<feature type="transmembrane region" description="Helical" evidence="8">
    <location>
        <begin position="61"/>
        <end position="82"/>
    </location>
</feature>
<feature type="transmembrane region" description="Helical" evidence="8">
    <location>
        <begin position="246"/>
        <end position="265"/>
    </location>
</feature>
<reference evidence="10" key="1">
    <citation type="submission" date="2019-03" db="EMBL/GenBank/DDBJ databases">
        <title>Aquabacterium pictum sp.nov., the first bacteriochlorophyll a-containing freshwater bacterium in the genus Aquabacterium of the class Betaproteobacteria.</title>
        <authorList>
            <person name="Hirose S."/>
            <person name="Tank M."/>
            <person name="Hara E."/>
            <person name="Tamaki H."/>
            <person name="Takaichi S."/>
            <person name="Haruta S."/>
            <person name="Hanada S."/>
        </authorList>
    </citation>
    <scope>NUCLEOTIDE SEQUENCE [LARGE SCALE GENOMIC DNA]</scope>
    <source>
        <strain evidence="10">W35</strain>
    </source>
</reference>
<keyword evidence="6 8" id="KW-1133">Transmembrane helix</keyword>
<protein>
    <recommendedName>
        <fullName evidence="11">Transporter</fullName>
    </recommendedName>
</protein>
<evidence type="ECO:0000313" key="9">
    <source>
        <dbReference type="EMBL" id="GCL64863.1"/>
    </source>
</evidence>
<evidence type="ECO:0000256" key="1">
    <source>
        <dbReference type="ARBA" id="ARBA00004651"/>
    </source>
</evidence>
<sequence length="300" mass="31147">MPDLLLLLPDFALIALGYLICRYTALDRPVWDSAERLVYYLLFPCLLFQAIVRNPIRPAEIVSLGGVGLAVVGTGIVLAYALGRAPGVDPMTHASGAQTAFRFNSYVALALSERLAGAPGVAWQALLMAVCVPVCNVAAVWPLARQGGQGYLKELARNPLILATLSGLACNLAGVRLPELAGTTLSRIGAAALPLGLMAVGAGLRFGALREAPWLAAGLMSIRHLVLPVVGIALVLWLQLPPAQQAVIVAFAAMPTAASAYVLAARMGGNGAYVAGLVTVSTLLAMVGLPAALLALGWLR</sequence>
<keyword evidence="5 8" id="KW-0812">Transmembrane</keyword>
<dbReference type="AlphaFoldDB" id="A0A480ATZ5"/>
<dbReference type="RefSeq" id="WP_137734590.1">
    <property type="nucleotide sequence ID" value="NZ_BJCL01000012.1"/>
</dbReference>
<accession>A0A480ATZ5</accession>
<comment type="subcellular location">
    <subcellularLocation>
        <location evidence="1">Cell membrane</location>
        <topology evidence="1">Multi-pass membrane protein</topology>
    </subcellularLocation>
</comment>
<evidence type="ECO:0008006" key="11">
    <source>
        <dbReference type="Google" id="ProtNLM"/>
    </source>
</evidence>
<dbReference type="Gene3D" id="1.20.1530.20">
    <property type="match status" value="1"/>
</dbReference>
<feature type="transmembrane region" description="Helical" evidence="8">
    <location>
        <begin position="155"/>
        <end position="175"/>
    </location>
</feature>
<comment type="similarity">
    <text evidence="2">Belongs to the auxin efflux carrier (TC 2.A.69) family.</text>
</comment>
<dbReference type="InterPro" id="IPR004776">
    <property type="entry name" value="Mem_transp_PIN-like"/>
</dbReference>
<evidence type="ECO:0000256" key="7">
    <source>
        <dbReference type="ARBA" id="ARBA00023136"/>
    </source>
</evidence>
<keyword evidence="10" id="KW-1185">Reference proteome</keyword>
<dbReference type="InterPro" id="IPR038770">
    <property type="entry name" value="Na+/solute_symporter_sf"/>
</dbReference>
<evidence type="ECO:0000256" key="3">
    <source>
        <dbReference type="ARBA" id="ARBA00022448"/>
    </source>
</evidence>
<comment type="caution">
    <text evidence="9">The sequence shown here is derived from an EMBL/GenBank/DDBJ whole genome shotgun (WGS) entry which is preliminary data.</text>
</comment>
<proteinExistence type="inferred from homology"/>
<keyword evidence="3" id="KW-0813">Transport</keyword>
<dbReference type="OrthoDB" id="9805563at2"/>
<feature type="transmembrane region" description="Helical" evidence="8">
    <location>
        <begin position="121"/>
        <end position="143"/>
    </location>
</feature>
<evidence type="ECO:0000256" key="2">
    <source>
        <dbReference type="ARBA" id="ARBA00010145"/>
    </source>
</evidence>
<evidence type="ECO:0000256" key="6">
    <source>
        <dbReference type="ARBA" id="ARBA00022989"/>
    </source>
</evidence>
<evidence type="ECO:0000313" key="10">
    <source>
        <dbReference type="Proteomes" id="UP000301751"/>
    </source>
</evidence>
<feature type="transmembrane region" description="Helical" evidence="8">
    <location>
        <begin position="187"/>
        <end position="208"/>
    </location>
</feature>
<dbReference type="Pfam" id="PF03547">
    <property type="entry name" value="Mem_trans"/>
    <property type="match status" value="1"/>
</dbReference>
<name>A0A480ATZ5_9BURK</name>
<dbReference type="GO" id="GO:0005886">
    <property type="term" value="C:plasma membrane"/>
    <property type="evidence" value="ECO:0007669"/>
    <property type="project" value="UniProtKB-SubCell"/>
</dbReference>
<feature type="transmembrane region" description="Helical" evidence="8">
    <location>
        <begin position="220"/>
        <end position="240"/>
    </location>
</feature>
<organism evidence="9 10">
    <name type="scientific">Pseudaquabacterium pictum</name>
    <dbReference type="NCBI Taxonomy" id="2315236"/>
    <lineage>
        <taxon>Bacteria</taxon>
        <taxon>Pseudomonadati</taxon>
        <taxon>Pseudomonadota</taxon>
        <taxon>Betaproteobacteria</taxon>
        <taxon>Burkholderiales</taxon>
        <taxon>Sphaerotilaceae</taxon>
        <taxon>Pseudaquabacterium</taxon>
    </lineage>
</organism>
<dbReference type="EMBL" id="BJCL01000012">
    <property type="protein sequence ID" value="GCL64863.1"/>
    <property type="molecule type" value="Genomic_DNA"/>
</dbReference>
<evidence type="ECO:0000256" key="4">
    <source>
        <dbReference type="ARBA" id="ARBA00022475"/>
    </source>
</evidence>
<dbReference type="GO" id="GO:0055085">
    <property type="term" value="P:transmembrane transport"/>
    <property type="evidence" value="ECO:0007669"/>
    <property type="project" value="InterPro"/>
</dbReference>
<keyword evidence="4" id="KW-1003">Cell membrane</keyword>
<dbReference type="PANTHER" id="PTHR36838:SF4">
    <property type="entry name" value="AUXIN EFFLUX CARRIER FAMILY PROTEIN"/>
    <property type="match status" value="1"/>
</dbReference>
<gene>
    <name evidence="9" type="ORF">AQPW35_39440</name>
</gene>
<feature type="transmembrane region" description="Helical" evidence="8">
    <location>
        <begin position="272"/>
        <end position="299"/>
    </location>
</feature>
<evidence type="ECO:0000256" key="8">
    <source>
        <dbReference type="SAM" id="Phobius"/>
    </source>
</evidence>
<keyword evidence="7 8" id="KW-0472">Membrane</keyword>